<keyword evidence="4" id="KW-1185">Reference proteome</keyword>
<evidence type="ECO:0000313" key="3">
    <source>
        <dbReference type="EMBL" id="MFC6785846.1"/>
    </source>
</evidence>
<keyword evidence="3" id="KW-0418">Kinase</keyword>
<gene>
    <name evidence="3" type="ORF">ACFQFD_07620</name>
</gene>
<dbReference type="RefSeq" id="WP_390214775.1">
    <property type="nucleotide sequence ID" value="NZ_CP126158.1"/>
</dbReference>
<dbReference type="GeneID" id="301459873"/>
<feature type="region of interest" description="Disordered" evidence="1">
    <location>
        <begin position="70"/>
        <end position="116"/>
    </location>
</feature>
<accession>A0ABD5T9C1</accession>
<dbReference type="Proteomes" id="UP001596443">
    <property type="component" value="Unassembled WGS sequence"/>
</dbReference>
<proteinExistence type="predicted"/>
<protein>
    <submittedName>
        <fullName evidence="3">Histidine kinase N-terminal 7TM domain-containing protein</fullName>
    </submittedName>
</protein>
<feature type="compositionally biased region" description="Basic and acidic residues" evidence="1">
    <location>
        <begin position="79"/>
        <end position="108"/>
    </location>
</feature>
<dbReference type="Pfam" id="PF16927">
    <property type="entry name" value="HisKA_7TM"/>
    <property type="match status" value="1"/>
</dbReference>
<organism evidence="3 4">
    <name type="scientific">Halobaculum halobium</name>
    <dbReference type="NCBI Taxonomy" id="3032281"/>
    <lineage>
        <taxon>Archaea</taxon>
        <taxon>Methanobacteriati</taxon>
        <taxon>Methanobacteriota</taxon>
        <taxon>Stenosarchaea group</taxon>
        <taxon>Halobacteria</taxon>
        <taxon>Halobacteriales</taxon>
        <taxon>Haloferacaceae</taxon>
        <taxon>Halobaculum</taxon>
    </lineage>
</organism>
<dbReference type="EMBL" id="JBHSWX010000012">
    <property type="protein sequence ID" value="MFC6785846.1"/>
    <property type="molecule type" value="Genomic_DNA"/>
</dbReference>
<reference evidence="3 4" key="1">
    <citation type="journal article" date="2019" name="Int. J. Syst. Evol. Microbiol.">
        <title>The Global Catalogue of Microorganisms (GCM) 10K type strain sequencing project: providing services to taxonomists for standard genome sequencing and annotation.</title>
        <authorList>
            <consortium name="The Broad Institute Genomics Platform"/>
            <consortium name="The Broad Institute Genome Sequencing Center for Infectious Disease"/>
            <person name="Wu L."/>
            <person name="Ma J."/>
        </authorList>
    </citation>
    <scope>NUCLEOTIDE SEQUENCE [LARGE SCALE GENOMIC DNA]</scope>
    <source>
        <strain evidence="3 4">SYNS20</strain>
    </source>
</reference>
<name>A0ABD5T9C1_9EURY</name>
<evidence type="ECO:0000259" key="2">
    <source>
        <dbReference type="Pfam" id="PF16927"/>
    </source>
</evidence>
<keyword evidence="3" id="KW-0808">Transferase</keyword>
<comment type="caution">
    <text evidence="3">The sequence shown here is derived from an EMBL/GenBank/DDBJ whole genome shotgun (WGS) entry which is preliminary data.</text>
</comment>
<dbReference type="AlphaFoldDB" id="A0ABD5T9C1"/>
<dbReference type="GO" id="GO:0016301">
    <property type="term" value="F:kinase activity"/>
    <property type="evidence" value="ECO:0007669"/>
    <property type="project" value="UniProtKB-KW"/>
</dbReference>
<dbReference type="InterPro" id="IPR031621">
    <property type="entry name" value="HisKA_7TM"/>
</dbReference>
<evidence type="ECO:0000256" key="1">
    <source>
        <dbReference type="SAM" id="MobiDB-lite"/>
    </source>
</evidence>
<feature type="domain" description="Histidine kinase N-terminal 7TM region" evidence="2">
    <location>
        <begin position="1"/>
        <end position="62"/>
    </location>
</feature>
<evidence type="ECO:0000313" key="4">
    <source>
        <dbReference type="Proteomes" id="UP001596443"/>
    </source>
</evidence>
<sequence length="116" mass="12931">MTASAWLSLATIGGLTTDGLTESLRWRQIRYVGDVVIPPTWLLFALACAGFDRFSDRRLRVAPGVVAGERRRRGGGRSCLDRSDRGDRELGTGRRWGADGHDHSERLTTRPPVRRV</sequence>